<keyword evidence="7 9" id="KW-0472">Membrane</keyword>
<feature type="transmembrane region" description="Helical" evidence="9">
    <location>
        <begin position="98"/>
        <end position="121"/>
    </location>
</feature>
<dbReference type="NCBIfam" id="TIGR04408">
    <property type="entry name" value="LptG_lptG"/>
    <property type="match status" value="1"/>
</dbReference>
<dbReference type="GO" id="GO:0043190">
    <property type="term" value="C:ATP-binding cassette (ABC) transporter complex"/>
    <property type="evidence" value="ECO:0007669"/>
    <property type="project" value="InterPro"/>
</dbReference>
<protein>
    <submittedName>
        <fullName evidence="10">LPS export ABC transporter permease LptG</fullName>
    </submittedName>
</protein>
<evidence type="ECO:0000256" key="3">
    <source>
        <dbReference type="ARBA" id="ARBA00007725"/>
    </source>
</evidence>
<feature type="transmembrane region" description="Helical" evidence="9">
    <location>
        <begin position="12"/>
        <end position="36"/>
    </location>
</feature>
<dbReference type="Proteomes" id="UP000501466">
    <property type="component" value="Chromosome"/>
</dbReference>
<dbReference type="KEGG" id="tzo:THMIRHAT_05260"/>
<dbReference type="InterPro" id="IPR005495">
    <property type="entry name" value="LptG/LptF_permease"/>
</dbReference>
<dbReference type="GO" id="GO:0015920">
    <property type="term" value="P:lipopolysaccharide transport"/>
    <property type="evidence" value="ECO:0007669"/>
    <property type="project" value="TreeGrafter"/>
</dbReference>
<sequence>MNSIERYLGRVVVGHTLLVLMVLLLILGFSEFMIQLGKINADYTLQKGVLYTLLKLPVYGYEIFPVAILIGTLLGLGSLANHAELTILRVTGWSIGRIFWGVMKSVFLLWLVAAVIGEIWAPQAESYAKKLRGEALHSSFSIGSSADIWLKDEQKYIHIERVINEKLFHHVTLYHIQNQQLVERIYAEKASYDEASGQWKLFPILDKKLQWQALPAENLESMAFAEPPKQLNLVVEQKPFEMVSLPVTPALLETLQVETRYMGIVDLYGYIDFLQANALDAEPYKLAFWRKLATPLVILGMIALVFPLIFGSQRQVSMGQRIFVGIMIGMSFHLLNQIFGNLTVVYHLPTLAGAMLPSLVFMSIAFWMLKRVR</sequence>
<name>A0A6F8PLA8_9GAMM</name>
<keyword evidence="4" id="KW-1003">Cell membrane</keyword>
<evidence type="ECO:0000256" key="7">
    <source>
        <dbReference type="ARBA" id="ARBA00023136"/>
    </source>
</evidence>
<organism evidence="10 11">
    <name type="scientific">Thiosulfativibrio zosterae</name>
    <dbReference type="NCBI Taxonomy" id="2675053"/>
    <lineage>
        <taxon>Bacteria</taxon>
        <taxon>Pseudomonadati</taxon>
        <taxon>Pseudomonadota</taxon>
        <taxon>Gammaproteobacteria</taxon>
        <taxon>Thiotrichales</taxon>
        <taxon>Piscirickettsiaceae</taxon>
        <taxon>Thiosulfativibrio</taxon>
    </lineage>
</organism>
<comment type="subunit">
    <text evidence="8">Component of the lipopolysaccharide transport and assembly complex. The LptBFG transporter is composed of two ATP-binding proteins (LptB) and two transmembrane proteins (LptF and LptG).</text>
</comment>
<evidence type="ECO:0000256" key="4">
    <source>
        <dbReference type="ARBA" id="ARBA00022475"/>
    </source>
</evidence>
<dbReference type="PANTHER" id="PTHR33529:SF2">
    <property type="entry name" value="LIPOPOLYSACCHARIDE EXPORT SYSTEM PERMEASE PROTEIN LPTG"/>
    <property type="match status" value="1"/>
</dbReference>
<dbReference type="AlphaFoldDB" id="A0A6F8PLA8"/>
<evidence type="ECO:0000256" key="6">
    <source>
        <dbReference type="ARBA" id="ARBA00022989"/>
    </source>
</evidence>
<dbReference type="RefSeq" id="WP_173290505.1">
    <property type="nucleotide sequence ID" value="NZ_AP021888.1"/>
</dbReference>
<keyword evidence="11" id="KW-1185">Reference proteome</keyword>
<comment type="function">
    <text evidence="1">Part of the ABC transporter complex LptBFG involved in the translocation of lipopolysaccharide (LPS) from the inner membrane to the outer membrane.</text>
</comment>
<accession>A0A6F8PLA8</accession>
<comment type="subcellular location">
    <subcellularLocation>
        <location evidence="2">Cell membrane</location>
        <topology evidence="2">Multi-pass membrane protein</topology>
    </subcellularLocation>
</comment>
<feature type="transmembrane region" description="Helical" evidence="9">
    <location>
        <begin position="292"/>
        <end position="310"/>
    </location>
</feature>
<comment type="similarity">
    <text evidence="3">Belongs to the LptF/LptG family.</text>
</comment>
<feature type="transmembrane region" description="Helical" evidence="9">
    <location>
        <begin position="56"/>
        <end position="77"/>
    </location>
</feature>
<evidence type="ECO:0000256" key="1">
    <source>
        <dbReference type="ARBA" id="ARBA00002265"/>
    </source>
</evidence>
<feature type="transmembrane region" description="Helical" evidence="9">
    <location>
        <begin position="322"/>
        <end position="339"/>
    </location>
</feature>
<evidence type="ECO:0000256" key="9">
    <source>
        <dbReference type="SAM" id="Phobius"/>
    </source>
</evidence>
<dbReference type="PANTHER" id="PTHR33529">
    <property type="entry name" value="SLR0882 PROTEIN-RELATED"/>
    <property type="match status" value="1"/>
</dbReference>
<keyword evidence="5 9" id="KW-0812">Transmembrane</keyword>
<feature type="transmembrane region" description="Helical" evidence="9">
    <location>
        <begin position="345"/>
        <end position="369"/>
    </location>
</feature>
<dbReference type="EMBL" id="AP021888">
    <property type="protein sequence ID" value="BBP42780.1"/>
    <property type="molecule type" value="Genomic_DNA"/>
</dbReference>
<dbReference type="GO" id="GO:0055085">
    <property type="term" value="P:transmembrane transport"/>
    <property type="evidence" value="ECO:0007669"/>
    <property type="project" value="InterPro"/>
</dbReference>
<evidence type="ECO:0000313" key="11">
    <source>
        <dbReference type="Proteomes" id="UP000501466"/>
    </source>
</evidence>
<reference evidence="11" key="1">
    <citation type="submission" date="2019-11" db="EMBL/GenBank/DDBJ databases">
        <title>Isolation and characterization of two novel species in the genus Thiomicrorhabdus.</title>
        <authorList>
            <person name="Mochizuki J."/>
            <person name="Kojima H."/>
            <person name="Fukui M."/>
        </authorList>
    </citation>
    <scope>NUCLEOTIDE SEQUENCE [LARGE SCALE GENOMIC DNA]</scope>
    <source>
        <strain evidence="11">AkT22</strain>
    </source>
</reference>
<evidence type="ECO:0000313" key="10">
    <source>
        <dbReference type="EMBL" id="BBP42780.1"/>
    </source>
</evidence>
<evidence type="ECO:0000256" key="2">
    <source>
        <dbReference type="ARBA" id="ARBA00004651"/>
    </source>
</evidence>
<evidence type="ECO:0000256" key="8">
    <source>
        <dbReference type="ARBA" id="ARBA00026081"/>
    </source>
</evidence>
<dbReference type="InterPro" id="IPR030923">
    <property type="entry name" value="LptG"/>
</dbReference>
<proteinExistence type="inferred from homology"/>
<gene>
    <name evidence="10" type="primary">yjgQ</name>
    <name evidence="10" type="ORF">THMIRHAT_05260</name>
</gene>
<evidence type="ECO:0000256" key="5">
    <source>
        <dbReference type="ARBA" id="ARBA00022692"/>
    </source>
</evidence>
<keyword evidence="6 9" id="KW-1133">Transmembrane helix</keyword>
<dbReference type="Pfam" id="PF03739">
    <property type="entry name" value="LptF_LptG"/>
    <property type="match status" value="1"/>
</dbReference>